<proteinExistence type="predicted"/>
<reference evidence="1 2" key="1">
    <citation type="submission" date="2024-04" db="EMBL/GenBank/DDBJ databases">
        <authorList>
            <person name="Waldvogel A.-M."/>
            <person name="Schoenle A."/>
        </authorList>
    </citation>
    <scope>NUCLEOTIDE SEQUENCE [LARGE SCALE GENOMIC DNA]</scope>
</reference>
<evidence type="ECO:0000313" key="2">
    <source>
        <dbReference type="Proteomes" id="UP001497482"/>
    </source>
</evidence>
<dbReference type="EMBL" id="OZ035837">
    <property type="protein sequence ID" value="CAL1582655.1"/>
    <property type="molecule type" value="Genomic_DNA"/>
</dbReference>
<dbReference type="Proteomes" id="UP001497482">
    <property type="component" value="Chromosome 15"/>
</dbReference>
<keyword evidence="2" id="KW-1185">Reference proteome</keyword>
<accession>A0AAV2K105</accession>
<dbReference type="AlphaFoldDB" id="A0AAV2K105"/>
<gene>
    <name evidence="1" type="ORF">KC01_LOCUS13223</name>
</gene>
<protein>
    <submittedName>
        <fullName evidence="1">Uncharacterized protein</fullName>
    </submittedName>
</protein>
<sequence>MDKDIGIYHLLTCCCLVSSSGLAEEWKPGGRWWGGLAQSAQPHRARSSGSDLSLSPAAAASLALSGCSHLGLSEEIAKSKHYSLARKPTICRLEQQFFERFRRARCRRKRPERQSTSHS</sequence>
<name>A0AAV2K105_KNICA</name>
<organism evidence="1 2">
    <name type="scientific">Knipowitschia caucasica</name>
    <name type="common">Caucasian dwarf goby</name>
    <name type="synonym">Pomatoschistus caucasicus</name>
    <dbReference type="NCBI Taxonomy" id="637954"/>
    <lineage>
        <taxon>Eukaryota</taxon>
        <taxon>Metazoa</taxon>
        <taxon>Chordata</taxon>
        <taxon>Craniata</taxon>
        <taxon>Vertebrata</taxon>
        <taxon>Euteleostomi</taxon>
        <taxon>Actinopterygii</taxon>
        <taxon>Neopterygii</taxon>
        <taxon>Teleostei</taxon>
        <taxon>Neoteleostei</taxon>
        <taxon>Acanthomorphata</taxon>
        <taxon>Gobiaria</taxon>
        <taxon>Gobiiformes</taxon>
        <taxon>Gobioidei</taxon>
        <taxon>Gobiidae</taxon>
        <taxon>Gobiinae</taxon>
        <taxon>Knipowitschia</taxon>
    </lineage>
</organism>
<evidence type="ECO:0000313" key="1">
    <source>
        <dbReference type="EMBL" id="CAL1582655.1"/>
    </source>
</evidence>